<evidence type="ECO:0000313" key="2">
    <source>
        <dbReference type="Proteomes" id="UP000269154"/>
    </source>
</evidence>
<dbReference type="Proteomes" id="UP000269154">
    <property type="component" value="Unassembled WGS sequence"/>
</dbReference>
<comment type="caution">
    <text evidence="1">The sequence shown here is derived from an EMBL/GenBank/DDBJ whole genome shotgun (WGS) entry which is preliminary data.</text>
</comment>
<sequence length="64" mass="7359">MKADNGLHAGEKYENSVWDFYFGEELGQVRSLEVNFNGIIPFLHEVALTALFKLMNHIFTNKTL</sequence>
<dbReference type="EMBL" id="RCBY01000001">
    <property type="protein sequence ID" value="RQH57574.1"/>
    <property type="molecule type" value="Genomic_DNA"/>
</dbReference>
<proteinExistence type="predicted"/>
<accession>A0A3N6NZ16</accession>
<keyword evidence="2" id="KW-1185">Reference proteome</keyword>
<organism evidence="1 2">
    <name type="scientific">Okeania hirsuta</name>
    <dbReference type="NCBI Taxonomy" id="1458930"/>
    <lineage>
        <taxon>Bacteria</taxon>
        <taxon>Bacillati</taxon>
        <taxon>Cyanobacteriota</taxon>
        <taxon>Cyanophyceae</taxon>
        <taxon>Oscillatoriophycideae</taxon>
        <taxon>Oscillatoriales</taxon>
        <taxon>Microcoleaceae</taxon>
        <taxon>Okeania</taxon>
    </lineage>
</organism>
<evidence type="ECO:0000313" key="1">
    <source>
        <dbReference type="EMBL" id="RQH57574.1"/>
    </source>
</evidence>
<reference evidence="1 2" key="1">
    <citation type="journal article" date="2018" name="ACS Chem. Biol.">
        <title>Ketoreductase domain dysfunction expands chemodiversity: malyngamide biosynthesis in the cyanobacterium Okeania hirsuta.</title>
        <authorList>
            <person name="Moss N.A."/>
            <person name="Leao T."/>
            <person name="Rankin M."/>
            <person name="McCullough T.M."/>
            <person name="Qu P."/>
            <person name="Korobeynikov A."/>
            <person name="Smith J.L."/>
            <person name="Gerwick L."/>
            <person name="Gerwick W.H."/>
        </authorList>
    </citation>
    <scope>NUCLEOTIDE SEQUENCE [LARGE SCALE GENOMIC DNA]</scope>
    <source>
        <strain evidence="1 2">PAB10Feb10-1</strain>
    </source>
</reference>
<dbReference type="AlphaFoldDB" id="A0A3N6NZ16"/>
<protein>
    <submittedName>
        <fullName evidence="1">Uncharacterized protein</fullName>
    </submittedName>
</protein>
<gene>
    <name evidence="1" type="ORF">D5R40_00060</name>
</gene>
<name>A0A3N6NZ16_9CYAN</name>